<evidence type="ECO:0000259" key="2">
    <source>
        <dbReference type="Pfam" id="PF13635"/>
    </source>
</evidence>
<dbReference type="InterPro" id="IPR027417">
    <property type="entry name" value="P-loop_NTPase"/>
</dbReference>
<keyword evidence="3" id="KW-0067">ATP-binding</keyword>
<dbReference type="PANTHER" id="PTHR33295">
    <property type="entry name" value="ATPASE"/>
    <property type="match status" value="1"/>
</dbReference>
<dbReference type="Pfam" id="PF13635">
    <property type="entry name" value="DUF4143"/>
    <property type="match status" value="1"/>
</dbReference>
<evidence type="ECO:0000259" key="1">
    <source>
        <dbReference type="Pfam" id="PF13173"/>
    </source>
</evidence>
<dbReference type="EMBL" id="RRUC01000035">
    <property type="protein sequence ID" value="RRN02380.1"/>
    <property type="molecule type" value="Genomic_DNA"/>
</dbReference>
<dbReference type="InterPro" id="IPR036388">
    <property type="entry name" value="WH-like_DNA-bd_sf"/>
</dbReference>
<dbReference type="Gene3D" id="1.10.10.10">
    <property type="entry name" value="Winged helix-like DNA-binding domain superfamily/Winged helix DNA-binding domain"/>
    <property type="match status" value="1"/>
</dbReference>
<organism evidence="3 4">
    <name type="scientific">Bibersteinia trehalosi</name>
    <name type="common">Pasteurella trehalosi</name>
    <dbReference type="NCBI Taxonomy" id="47735"/>
    <lineage>
        <taxon>Bacteria</taxon>
        <taxon>Pseudomonadati</taxon>
        <taxon>Pseudomonadota</taxon>
        <taxon>Gammaproteobacteria</taxon>
        <taxon>Pasteurellales</taxon>
        <taxon>Pasteurellaceae</taxon>
        <taxon>Bibersteinia</taxon>
    </lineage>
</organism>
<dbReference type="Pfam" id="PF13173">
    <property type="entry name" value="AAA_14"/>
    <property type="match status" value="1"/>
</dbReference>
<feature type="domain" description="DUF4143" evidence="2">
    <location>
        <begin position="203"/>
        <end position="351"/>
    </location>
</feature>
<dbReference type="Proteomes" id="UP000276010">
    <property type="component" value="Unassembled WGS sequence"/>
</dbReference>
<comment type="caution">
    <text evidence="3">The sequence shown here is derived from an EMBL/GenBank/DDBJ whole genome shotgun (WGS) entry which is preliminary data.</text>
</comment>
<evidence type="ECO:0000313" key="4">
    <source>
        <dbReference type="Proteomes" id="UP000276010"/>
    </source>
</evidence>
<name>A0A3R8MGH6_BIBTR</name>
<dbReference type="PANTHER" id="PTHR33295:SF20">
    <property type="entry name" value="ATPASE"/>
    <property type="match status" value="1"/>
</dbReference>
<dbReference type="SUPFAM" id="SSF52540">
    <property type="entry name" value="P-loop containing nucleoside triphosphate hydrolases"/>
    <property type="match status" value="1"/>
</dbReference>
<evidence type="ECO:0000313" key="3">
    <source>
        <dbReference type="EMBL" id="RRN02380.1"/>
    </source>
</evidence>
<dbReference type="AlphaFoldDB" id="A0A3R8MGH6"/>
<gene>
    <name evidence="3" type="ORF">EIM44_08310</name>
</gene>
<dbReference type="InterPro" id="IPR025420">
    <property type="entry name" value="DUF4143"/>
</dbReference>
<accession>A0A3R8MGH6</accession>
<dbReference type="GO" id="GO:0005524">
    <property type="term" value="F:ATP binding"/>
    <property type="evidence" value="ECO:0007669"/>
    <property type="project" value="UniProtKB-KW"/>
</dbReference>
<proteinExistence type="predicted"/>
<sequence>MINRPNYIQQLKPFINTPLIKVMTGIRRSGKSTVMKLLREELISQGIAEQQIIHINFESFAFSDFKTANKLYMLVKEKILTTDKYYLLLDEIQEVSEWEKAVNAFMVDFNLDLYITGSNSHLLSSELSTYLAGRYVEIPIFTLSFQEFLDFKTAYSPETSSNPTALFHEYLRKGGFPMVHTANYEAETVYKIVQDIYASVILRDTVQRHKIRDVELLERIVKYAFDNIGNTFSGKNVADYFKSQQRKIDLNTVYNYLKALESAFILHRVERFDIKGKEILKTQEKFYLGDVSLLYATMGFRTSLISGILENLVYLELKRRGYQVYIGKLDKQEIDFIAQKQNEKIYIQVAYKLESEETVKREFSPLQEIADNYPKYVITMDELWQDNLGGVKPIYITDFFMRDAL</sequence>
<dbReference type="InterPro" id="IPR041682">
    <property type="entry name" value="AAA_14"/>
</dbReference>
<keyword evidence="3" id="KW-0547">Nucleotide-binding</keyword>
<reference evidence="3 4" key="1">
    <citation type="submission" date="2018-11" db="EMBL/GenBank/DDBJ databases">
        <title>Whole genome sequence of Bibersteinia trehalosi strain OADDL-BT1 an multidrug resistant pathogen isolate.</title>
        <authorList>
            <person name="Couger M."/>
            <person name="Ramachandran A."/>
        </authorList>
    </citation>
    <scope>NUCLEOTIDE SEQUENCE [LARGE SCALE GENOMIC DNA]</scope>
    <source>
        <strain evidence="3 4">OADDL-BT1</strain>
    </source>
</reference>
<feature type="domain" description="AAA" evidence="1">
    <location>
        <begin position="20"/>
        <end position="149"/>
    </location>
</feature>
<dbReference type="STRING" id="1263831.F543_15780"/>
<dbReference type="RefSeq" id="WP_125135115.1">
    <property type="nucleotide sequence ID" value="NZ_RRUC01000035.1"/>
</dbReference>
<protein>
    <submittedName>
        <fullName evidence="3">ATP-binding protein</fullName>
    </submittedName>
</protein>